<dbReference type="Proteomes" id="UP001057402">
    <property type="component" value="Chromosome 4"/>
</dbReference>
<organism evidence="1 2">
    <name type="scientific">Melastoma candidum</name>
    <dbReference type="NCBI Taxonomy" id="119954"/>
    <lineage>
        <taxon>Eukaryota</taxon>
        <taxon>Viridiplantae</taxon>
        <taxon>Streptophyta</taxon>
        <taxon>Embryophyta</taxon>
        <taxon>Tracheophyta</taxon>
        <taxon>Spermatophyta</taxon>
        <taxon>Magnoliopsida</taxon>
        <taxon>eudicotyledons</taxon>
        <taxon>Gunneridae</taxon>
        <taxon>Pentapetalae</taxon>
        <taxon>rosids</taxon>
        <taxon>malvids</taxon>
        <taxon>Myrtales</taxon>
        <taxon>Melastomataceae</taxon>
        <taxon>Melastomatoideae</taxon>
        <taxon>Melastomateae</taxon>
        <taxon>Melastoma</taxon>
    </lineage>
</organism>
<name>A0ACB9R0P2_9MYRT</name>
<dbReference type="EMBL" id="CM042883">
    <property type="protein sequence ID" value="KAI4372646.1"/>
    <property type="molecule type" value="Genomic_DNA"/>
</dbReference>
<protein>
    <submittedName>
        <fullName evidence="1">Uncharacterized protein</fullName>
    </submittedName>
</protein>
<reference evidence="2" key="1">
    <citation type="journal article" date="2023" name="Front. Plant Sci.">
        <title>Chromosomal-level genome assembly of Melastoma candidum provides insights into trichome evolution.</title>
        <authorList>
            <person name="Zhong Y."/>
            <person name="Wu W."/>
            <person name="Sun C."/>
            <person name="Zou P."/>
            <person name="Liu Y."/>
            <person name="Dai S."/>
            <person name="Zhou R."/>
        </authorList>
    </citation>
    <scope>NUCLEOTIDE SEQUENCE [LARGE SCALE GENOMIC DNA]</scope>
</reference>
<gene>
    <name evidence="1" type="ORF">MLD38_010849</name>
</gene>
<keyword evidence="2" id="KW-1185">Reference proteome</keyword>
<evidence type="ECO:0000313" key="1">
    <source>
        <dbReference type="EMBL" id="KAI4372646.1"/>
    </source>
</evidence>
<comment type="caution">
    <text evidence="1">The sequence shown here is derived from an EMBL/GenBank/DDBJ whole genome shotgun (WGS) entry which is preliminary data.</text>
</comment>
<sequence length="327" mass="36707">MDSLDDFFSASHAPIFILTLIVLFLWWKLKATSSRSAPPLPPGPWPLPVVGNIPSLHPNLHVYFTQLSASYGPIFKLHLGAKLTVVVSSPSAARAILKDNDLNFANRDPPFTAKAATYGATDILWRPYGPEWRELRKVCTVKMLSNANLDSVYELRRMEVRKCVRFVYERAGSEVRLGESIISTLTNVITNMIIGGTMKGDEREVAGKKIIDVLGKMIDVIATPDVSDFFPVLARFDLQGLTKRMKVLIERNDKLLDMIIEKAMASVRDRIDGGTDFVQYLLRLREEEDIKASLTNTQIKALFIDMMNKMPLVLIPSPRLSNPGLYD</sequence>
<proteinExistence type="predicted"/>
<evidence type="ECO:0000313" key="2">
    <source>
        <dbReference type="Proteomes" id="UP001057402"/>
    </source>
</evidence>
<accession>A0ACB9R0P2</accession>